<dbReference type="GO" id="GO:0016787">
    <property type="term" value="F:hydrolase activity"/>
    <property type="evidence" value="ECO:0007669"/>
    <property type="project" value="UniProtKB-KW"/>
</dbReference>
<dbReference type="AlphaFoldDB" id="A0A2H0WVG1"/>
<dbReference type="SMART" id="SM00014">
    <property type="entry name" value="acidPPc"/>
    <property type="match status" value="1"/>
</dbReference>
<keyword evidence="2" id="KW-1003">Cell membrane</keyword>
<dbReference type="InterPro" id="IPR036938">
    <property type="entry name" value="PAP2/HPO_sf"/>
</dbReference>
<organism evidence="9 10">
    <name type="scientific">Candidatus Portnoybacteria bacterium CG09_land_8_20_14_0_10_44_13</name>
    <dbReference type="NCBI Taxonomy" id="1974811"/>
    <lineage>
        <taxon>Bacteria</taxon>
        <taxon>Candidatus Portnoyibacteriota</taxon>
    </lineage>
</organism>
<feature type="domain" description="Phosphatidic acid phosphatase type 2/haloperoxidase" evidence="8">
    <location>
        <begin position="57"/>
        <end position="167"/>
    </location>
</feature>
<keyword evidence="3 7" id="KW-0812">Transmembrane</keyword>
<protein>
    <recommendedName>
        <fullName evidence="8">Phosphatidic acid phosphatase type 2/haloperoxidase domain-containing protein</fullName>
    </recommendedName>
</protein>
<evidence type="ECO:0000256" key="6">
    <source>
        <dbReference type="ARBA" id="ARBA00023136"/>
    </source>
</evidence>
<evidence type="ECO:0000313" key="10">
    <source>
        <dbReference type="Proteomes" id="UP000229080"/>
    </source>
</evidence>
<feature type="transmembrane region" description="Helical" evidence="7">
    <location>
        <begin position="128"/>
        <end position="146"/>
    </location>
</feature>
<reference evidence="10" key="1">
    <citation type="submission" date="2017-09" db="EMBL/GenBank/DDBJ databases">
        <title>Depth-based differentiation of microbial function through sediment-hosted aquifers and enrichment of novel symbionts in the deep terrestrial subsurface.</title>
        <authorList>
            <person name="Probst A.J."/>
            <person name="Ladd B."/>
            <person name="Jarett J.K."/>
            <person name="Geller-Mcgrath D.E."/>
            <person name="Sieber C.M.K."/>
            <person name="Emerson J.B."/>
            <person name="Anantharaman K."/>
            <person name="Thomas B.C."/>
            <person name="Malmstrom R."/>
            <person name="Stieglmeier M."/>
            <person name="Klingl A."/>
            <person name="Woyke T."/>
            <person name="Ryan C.M."/>
            <person name="Banfield J.F."/>
        </authorList>
    </citation>
    <scope>NUCLEOTIDE SEQUENCE [LARGE SCALE GENOMIC DNA]</scope>
</reference>
<evidence type="ECO:0000256" key="4">
    <source>
        <dbReference type="ARBA" id="ARBA00022801"/>
    </source>
</evidence>
<dbReference type="InterPro" id="IPR000326">
    <property type="entry name" value="PAP2/HPO"/>
</dbReference>
<feature type="transmembrane region" description="Helical" evidence="7">
    <location>
        <begin position="20"/>
        <end position="45"/>
    </location>
</feature>
<dbReference type="PANTHER" id="PTHR14969:SF62">
    <property type="entry name" value="DECAPRENYLPHOSPHORYL-5-PHOSPHORIBOSE PHOSPHATASE RV3807C-RELATED"/>
    <property type="match status" value="1"/>
</dbReference>
<accession>A0A2H0WVG1</accession>
<feature type="transmembrane region" description="Helical" evidence="7">
    <location>
        <begin position="152"/>
        <end position="171"/>
    </location>
</feature>
<feature type="transmembrane region" description="Helical" evidence="7">
    <location>
        <begin position="57"/>
        <end position="80"/>
    </location>
</feature>
<name>A0A2H0WVG1_9BACT</name>
<dbReference type="Proteomes" id="UP000229080">
    <property type="component" value="Unassembled WGS sequence"/>
</dbReference>
<keyword evidence="4" id="KW-0378">Hydrolase</keyword>
<evidence type="ECO:0000256" key="3">
    <source>
        <dbReference type="ARBA" id="ARBA00022692"/>
    </source>
</evidence>
<keyword evidence="5 7" id="KW-1133">Transmembrane helix</keyword>
<dbReference type="GO" id="GO:0005886">
    <property type="term" value="C:plasma membrane"/>
    <property type="evidence" value="ECO:0007669"/>
    <property type="project" value="UniProtKB-SubCell"/>
</dbReference>
<evidence type="ECO:0000259" key="8">
    <source>
        <dbReference type="SMART" id="SM00014"/>
    </source>
</evidence>
<dbReference type="Pfam" id="PF01569">
    <property type="entry name" value="PAP2"/>
    <property type="match status" value="1"/>
</dbReference>
<evidence type="ECO:0000256" key="7">
    <source>
        <dbReference type="SAM" id="Phobius"/>
    </source>
</evidence>
<dbReference type="Gene3D" id="1.20.144.10">
    <property type="entry name" value="Phosphatidic acid phosphatase type 2/haloperoxidase"/>
    <property type="match status" value="2"/>
</dbReference>
<dbReference type="SUPFAM" id="SSF48317">
    <property type="entry name" value="Acid phosphatase/Vanadium-dependent haloperoxidase"/>
    <property type="match status" value="1"/>
</dbReference>
<evidence type="ECO:0000256" key="2">
    <source>
        <dbReference type="ARBA" id="ARBA00022475"/>
    </source>
</evidence>
<proteinExistence type="predicted"/>
<feature type="transmembrane region" description="Helical" evidence="7">
    <location>
        <begin position="100"/>
        <end position="121"/>
    </location>
</feature>
<comment type="caution">
    <text evidence="9">The sequence shown here is derived from an EMBL/GenBank/DDBJ whole genome shotgun (WGS) entry which is preliminary data.</text>
</comment>
<gene>
    <name evidence="9" type="ORF">COT61_02965</name>
</gene>
<evidence type="ECO:0000313" key="9">
    <source>
        <dbReference type="EMBL" id="PIS16617.1"/>
    </source>
</evidence>
<evidence type="ECO:0000256" key="1">
    <source>
        <dbReference type="ARBA" id="ARBA00004651"/>
    </source>
</evidence>
<sequence length="177" mass="19960">MSLDLNLFFLLNSLAGQSKIFDGLIIFLAAYLQYFLGFIFLLALLSWNYSKRGKIRIFLVVFGSAAIARLGITELIRYFYNRPRPFMAYASQAHQLIPESGWSFPSGHSAFFFAMSTAIYFYNKKWGIAFFVASILMNISRIIAGVHYPSDIIGGAIVGIAVGWIIFVLFGKKRVLI</sequence>
<evidence type="ECO:0000256" key="5">
    <source>
        <dbReference type="ARBA" id="ARBA00022989"/>
    </source>
</evidence>
<keyword evidence="6 7" id="KW-0472">Membrane</keyword>
<dbReference type="EMBL" id="PEZF01000099">
    <property type="protein sequence ID" value="PIS16617.1"/>
    <property type="molecule type" value="Genomic_DNA"/>
</dbReference>
<dbReference type="PANTHER" id="PTHR14969">
    <property type="entry name" value="SPHINGOSINE-1-PHOSPHATE PHOSPHOHYDROLASE"/>
    <property type="match status" value="1"/>
</dbReference>
<comment type="subcellular location">
    <subcellularLocation>
        <location evidence="1">Cell membrane</location>
        <topology evidence="1">Multi-pass membrane protein</topology>
    </subcellularLocation>
</comment>